<dbReference type="EMBL" id="BDGJ01000125">
    <property type="protein sequence ID" value="GAW93242.1"/>
    <property type="molecule type" value="Genomic_DNA"/>
</dbReference>
<dbReference type="AlphaFoldDB" id="A0A1Z5HUQ3"/>
<reference evidence="2" key="1">
    <citation type="journal article" date="2017" name="Appl. Environ. Microbiol.">
        <title>Genomic Analysis of Calderihabitans maritimus KKC1, a Thermophilic, Hydrogenogenic, Carboxydotrophic Bacterium Isolated from Marine Sediment.</title>
        <authorList>
            <person name="Omae K."/>
            <person name="Yoneda Y."/>
            <person name="Fukuyama Y."/>
            <person name="Yoshida T."/>
            <person name="Sako Y."/>
        </authorList>
    </citation>
    <scope>NUCLEOTIDE SEQUENCE [LARGE SCALE GENOMIC DNA]</scope>
    <source>
        <strain evidence="2">KKC1</strain>
    </source>
</reference>
<proteinExistence type="predicted"/>
<comment type="caution">
    <text evidence="1">The sequence shown here is derived from an EMBL/GenBank/DDBJ whole genome shotgun (WGS) entry which is preliminary data.</text>
</comment>
<gene>
    <name evidence="1" type="ORF">KKC1_23810</name>
</gene>
<keyword evidence="2" id="KW-1185">Reference proteome</keyword>
<sequence length="58" mass="6651">MKPGNLLALEVSEKGANSCRKVIFLRDKRGKLEKCQAASSYLRRGFFNCLLGWYPAWE</sequence>
<evidence type="ECO:0000313" key="2">
    <source>
        <dbReference type="Proteomes" id="UP000197032"/>
    </source>
</evidence>
<accession>A0A1Z5HUQ3</accession>
<evidence type="ECO:0000313" key="1">
    <source>
        <dbReference type="EMBL" id="GAW93242.1"/>
    </source>
</evidence>
<dbReference type="Proteomes" id="UP000197032">
    <property type="component" value="Unassembled WGS sequence"/>
</dbReference>
<organism evidence="1 2">
    <name type="scientific">Calderihabitans maritimus</name>
    <dbReference type="NCBI Taxonomy" id="1246530"/>
    <lineage>
        <taxon>Bacteria</taxon>
        <taxon>Bacillati</taxon>
        <taxon>Bacillota</taxon>
        <taxon>Clostridia</taxon>
        <taxon>Neomoorellales</taxon>
        <taxon>Calderihabitantaceae</taxon>
        <taxon>Calderihabitans</taxon>
    </lineage>
</organism>
<name>A0A1Z5HUQ3_9FIRM</name>
<protein>
    <submittedName>
        <fullName evidence="1">Uncharacterized protein</fullName>
    </submittedName>
</protein>